<evidence type="ECO:0000313" key="2">
    <source>
        <dbReference type="EMBL" id="SIS90714.1"/>
    </source>
</evidence>
<evidence type="ECO:0000313" key="3">
    <source>
        <dbReference type="Proteomes" id="UP000186246"/>
    </source>
</evidence>
<gene>
    <name evidence="1" type="ORF">B0A70_09040</name>
    <name evidence="2" type="ORF">SAMN05421796_1062</name>
</gene>
<protein>
    <submittedName>
        <fullName evidence="2">Uncharacterized protein</fullName>
    </submittedName>
</protein>
<dbReference type="OrthoDB" id="981624at2"/>
<reference evidence="2" key="3">
    <citation type="submission" date="2017-01" db="EMBL/GenBank/DDBJ databases">
        <authorList>
            <person name="Mah S.A."/>
            <person name="Swanson W.J."/>
            <person name="Moy G.W."/>
            <person name="Vacquier V.D."/>
        </authorList>
    </citation>
    <scope>NUCLEOTIDE SEQUENCE [LARGE SCALE GENOMIC DNA]</scope>
    <source>
        <strain evidence="2">DSM 21068</strain>
    </source>
</reference>
<organism evidence="2 3">
    <name type="scientific">Chryseobacterium piscicola</name>
    <dbReference type="NCBI Taxonomy" id="551459"/>
    <lineage>
        <taxon>Bacteria</taxon>
        <taxon>Pseudomonadati</taxon>
        <taxon>Bacteroidota</taxon>
        <taxon>Flavobacteriia</taxon>
        <taxon>Flavobacteriales</taxon>
        <taxon>Weeksellaceae</taxon>
        <taxon>Chryseobacterium group</taxon>
        <taxon>Chryseobacterium</taxon>
    </lineage>
</organism>
<reference evidence="1 4" key="1">
    <citation type="submission" date="2016-11" db="EMBL/GenBank/DDBJ databases">
        <title>Whole genomes of Flavobacteriaceae.</title>
        <authorList>
            <person name="Stine C."/>
            <person name="Li C."/>
            <person name="Tadesse D."/>
        </authorList>
    </citation>
    <scope>NUCLEOTIDE SEQUENCE [LARGE SCALE GENOMIC DNA]</scope>
    <source>
        <strain evidence="1 4">DSM 21068</strain>
    </source>
</reference>
<proteinExistence type="predicted"/>
<name>A0A1N7MX31_9FLAO</name>
<reference evidence="3" key="2">
    <citation type="submission" date="2017-01" db="EMBL/GenBank/DDBJ databases">
        <authorList>
            <person name="Varghese N."/>
            <person name="Submissions S."/>
        </authorList>
    </citation>
    <scope>NUCLEOTIDE SEQUENCE [LARGE SCALE GENOMIC DNA]</scope>
    <source>
        <strain evidence="3">DSM 21068</strain>
    </source>
</reference>
<dbReference type="EMBL" id="FTOJ01000006">
    <property type="protein sequence ID" value="SIS90714.1"/>
    <property type="molecule type" value="Genomic_DNA"/>
</dbReference>
<dbReference type="Proteomes" id="UP000238314">
    <property type="component" value="Unassembled WGS sequence"/>
</dbReference>
<sequence>MSICKFCQINDANKKNTHYLTDAIIRSCLNIEGSNNREKGLYFAINSKNPFIEFNFQRLDEHTIENAIGRKPTDEEIENAKRIPFSVDYIFCSDCERKFTDIETKFIEKVLPKFRQDDLTNLNSISISDNLICRNFFYLQIFRSTICEEVFDLPKDFVDKLRKILFENIEDYTIPLSVTYLQTTGGQENYTENYVGYTSDKNPFIIFMNDFIVQCYDRNENIKHLELYGLNNDNYNDFININEEEFIFNIFQNDERKAFLSNLITNEKVKQTIINFENYFDEIWIRLFGTKAPSYQKEKYIKSVANQSQEKLNSLSQEEMYNFTFSYLTKLLNIKE</sequence>
<dbReference type="EMBL" id="MUGO01000012">
    <property type="protein sequence ID" value="PQA93919.1"/>
    <property type="molecule type" value="Genomic_DNA"/>
</dbReference>
<evidence type="ECO:0000313" key="4">
    <source>
        <dbReference type="Proteomes" id="UP000238314"/>
    </source>
</evidence>
<keyword evidence="4" id="KW-1185">Reference proteome</keyword>
<accession>A0A1N7MX31</accession>
<dbReference type="RefSeq" id="WP_076451902.1">
    <property type="nucleotide sequence ID" value="NZ_FTOJ01000006.1"/>
</dbReference>
<dbReference type="AlphaFoldDB" id="A0A1N7MX31"/>
<dbReference type="Proteomes" id="UP000186246">
    <property type="component" value="Unassembled WGS sequence"/>
</dbReference>
<evidence type="ECO:0000313" key="1">
    <source>
        <dbReference type="EMBL" id="PQA93919.1"/>
    </source>
</evidence>